<organism evidence="2 3">
    <name type="scientific">Eumeta variegata</name>
    <name type="common">Bagworm moth</name>
    <name type="synonym">Eumeta japonica</name>
    <dbReference type="NCBI Taxonomy" id="151549"/>
    <lineage>
        <taxon>Eukaryota</taxon>
        <taxon>Metazoa</taxon>
        <taxon>Ecdysozoa</taxon>
        <taxon>Arthropoda</taxon>
        <taxon>Hexapoda</taxon>
        <taxon>Insecta</taxon>
        <taxon>Pterygota</taxon>
        <taxon>Neoptera</taxon>
        <taxon>Endopterygota</taxon>
        <taxon>Lepidoptera</taxon>
        <taxon>Glossata</taxon>
        <taxon>Ditrysia</taxon>
        <taxon>Tineoidea</taxon>
        <taxon>Psychidae</taxon>
        <taxon>Oiketicinae</taxon>
        <taxon>Eumeta</taxon>
    </lineage>
</organism>
<feature type="region of interest" description="Disordered" evidence="1">
    <location>
        <begin position="1"/>
        <end position="43"/>
    </location>
</feature>
<dbReference type="EMBL" id="BGZK01000004">
    <property type="protein sequence ID" value="GBP00032.1"/>
    <property type="molecule type" value="Genomic_DNA"/>
</dbReference>
<sequence>MHDTVGIINQFPSNEADNFDDVEATTSSAPQINDNENGEEPTHSDLRLAFNSDFTTVYGFDYDETGGK</sequence>
<evidence type="ECO:0000256" key="1">
    <source>
        <dbReference type="SAM" id="MobiDB-lite"/>
    </source>
</evidence>
<gene>
    <name evidence="2" type="ORF">EVAR_74360_1</name>
</gene>
<evidence type="ECO:0000313" key="3">
    <source>
        <dbReference type="Proteomes" id="UP000299102"/>
    </source>
</evidence>
<dbReference type="Proteomes" id="UP000299102">
    <property type="component" value="Unassembled WGS sequence"/>
</dbReference>
<proteinExistence type="predicted"/>
<keyword evidence="3" id="KW-1185">Reference proteome</keyword>
<comment type="caution">
    <text evidence="2">The sequence shown here is derived from an EMBL/GenBank/DDBJ whole genome shotgun (WGS) entry which is preliminary data.</text>
</comment>
<name>A0A4C1SD62_EUMVA</name>
<evidence type="ECO:0000313" key="2">
    <source>
        <dbReference type="EMBL" id="GBP00032.1"/>
    </source>
</evidence>
<dbReference type="AlphaFoldDB" id="A0A4C1SD62"/>
<reference evidence="2 3" key="1">
    <citation type="journal article" date="2019" name="Commun. Biol.">
        <title>The bagworm genome reveals a unique fibroin gene that provides high tensile strength.</title>
        <authorList>
            <person name="Kono N."/>
            <person name="Nakamura H."/>
            <person name="Ohtoshi R."/>
            <person name="Tomita M."/>
            <person name="Numata K."/>
            <person name="Arakawa K."/>
        </authorList>
    </citation>
    <scope>NUCLEOTIDE SEQUENCE [LARGE SCALE GENOMIC DNA]</scope>
</reference>
<protein>
    <submittedName>
        <fullName evidence="2">Uncharacterized protein</fullName>
    </submittedName>
</protein>
<dbReference type="OrthoDB" id="8060926at2759"/>
<accession>A0A4C1SD62</accession>
<feature type="compositionally biased region" description="Polar residues" evidence="1">
    <location>
        <begin position="24"/>
        <end position="35"/>
    </location>
</feature>